<dbReference type="EMBL" id="JACTAM010000004">
    <property type="protein sequence ID" value="KAI2665707.1"/>
    <property type="molecule type" value="Genomic_DNA"/>
</dbReference>
<dbReference type="GO" id="GO:0016874">
    <property type="term" value="F:ligase activity"/>
    <property type="evidence" value="ECO:0007669"/>
    <property type="project" value="UniProtKB-KW"/>
</dbReference>
<feature type="compositionally biased region" description="Basic and acidic residues" evidence="1">
    <location>
        <begin position="1"/>
        <end position="26"/>
    </location>
</feature>
<accession>A0ABQ8MS95</accession>
<feature type="compositionally biased region" description="Low complexity" evidence="1">
    <location>
        <begin position="277"/>
        <end position="293"/>
    </location>
</feature>
<gene>
    <name evidence="3" type="ORF">H4Q32_022792</name>
</gene>
<organism evidence="3 4">
    <name type="scientific">Labeo rohita</name>
    <name type="common">Indian major carp</name>
    <name type="synonym">Cyprinus rohita</name>
    <dbReference type="NCBI Taxonomy" id="84645"/>
    <lineage>
        <taxon>Eukaryota</taxon>
        <taxon>Metazoa</taxon>
        <taxon>Chordata</taxon>
        <taxon>Craniata</taxon>
        <taxon>Vertebrata</taxon>
        <taxon>Euteleostomi</taxon>
        <taxon>Actinopterygii</taxon>
        <taxon>Neopterygii</taxon>
        <taxon>Teleostei</taxon>
        <taxon>Ostariophysi</taxon>
        <taxon>Cypriniformes</taxon>
        <taxon>Cyprinidae</taxon>
        <taxon>Labeoninae</taxon>
        <taxon>Labeonini</taxon>
        <taxon>Labeo</taxon>
    </lineage>
</organism>
<keyword evidence="4" id="KW-1185">Reference proteome</keyword>
<comment type="caution">
    <text evidence="3">The sequence shown here is derived from an EMBL/GenBank/DDBJ whole genome shotgun (WGS) entry which is preliminary data.</text>
</comment>
<evidence type="ECO:0000256" key="1">
    <source>
        <dbReference type="SAM" id="MobiDB-lite"/>
    </source>
</evidence>
<feature type="region of interest" description="Disordered" evidence="1">
    <location>
        <begin position="270"/>
        <end position="337"/>
    </location>
</feature>
<dbReference type="PANTHER" id="PTHR46169:SF25">
    <property type="entry name" value="ZINC FINGER BED DOMAIN-CONTAINING PROTEIN 1-LIKE-RELATED"/>
    <property type="match status" value="1"/>
</dbReference>
<evidence type="ECO:0000313" key="3">
    <source>
        <dbReference type="EMBL" id="KAI2665707.1"/>
    </source>
</evidence>
<dbReference type="PANTHER" id="PTHR46169">
    <property type="entry name" value="DNA REPLICATION-RELATED ELEMENT FACTOR, ISOFORM A"/>
    <property type="match status" value="1"/>
</dbReference>
<dbReference type="InterPro" id="IPR008906">
    <property type="entry name" value="HATC_C_dom"/>
</dbReference>
<feature type="domain" description="HAT C-terminal dimerisation" evidence="2">
    <location>
        <begin position="340"/>
        <end position="381"/>
    </location>
</feature>
<dbReference type="Proteomes" id="UP000830375">
    <property type="component" value="Unassembled WGS sequence"/>
</dbReference>
<name>A0ABQ8MS95_LABRO</name>
<evidence type="ECO:0000259" key="2">
    <source>
        <dbReference type="Pfam" id="PF05699"/>
    </source>
</evidence>
<sequence>MTGKSWEETGERDRQRTSRKKIELRSPESGGGQLYISFTIHYLTPDWQLESNCLETQFFPEDHSAHNISQFFENMLEEWGTNRKDLGFSRSWRRRRELRENQAALNMPQKALIHDVVTRWGSTYKMVECFLSQQQPVCATLAGERGAWHLMSKDTEITVMEQLCQLFESLSKLTDALALETRVTLSAIKPVLDHINCDILVEKDTDTSLTKEMKNVMREDLKNRYTDKEKRVMNMACFIDPHFKRSSLDESETSKTDTDCVQEAVKLAAQVREKPQSTSTSSSTTSSTPTAASEGKGLAGSLRKITSTTRQQRGEDGQIPTTLEEENKSTWRGHASELPHPARKLLCIPATSMPSERVFSTSGHFVSPQRALLKPDKRMAVTVVVVVWRMKQEESGDPISAVYSNNPK</sequence>
<dbReference type="SUPFAM" id="SSF53098">
    <property type="entry name" value="Ribonuclease H-like"/>
    <property type="match status" value="1"/>
</dbReference>
<reference evidence="3 4" key="1">
    <citation type="submission" date="2022-01" db="EMBL/GenBank/DDBJ databases">
        <title>A high-quality chromosome-level genome assembly of rohu carp, Labeo rohita.</title>
        <authorList>
            <person name="Arick M.A. II"/>
            <person name="Hsu C.-Y."/>
            <person name="Magbanua Z."/>
            <person name="Pechanova O."/>
            <person name="Grover C."/>
            <person name="Miller E."/>
            <person name="Thrash A."/>
            <person name="Ezzel L."/>
            <person name="Alam S."/>
            <person name="Benzie J."/>
            <person name="Hamilton M."/>
            <person name="Karsi A."/>
            <person name="Lawrence M.L."/>
            <person name="Peterson D.G."/>
        </authorList>
    </citation>
    <scope>NUCLEOTIDE SEQUENCE [LARGE SCALE GENOMIC DNA]</scope>
    <source>
        <strain evidence="4">BAU-BD-2019</strain>
        <tissue evidence="3">Blood</tissue>
    </source>
</reference>
<feature type="compositionally biased region" description="Basic and acidic residues" evidence="1">
    <location>
        <begin position="325"/>
        <end position="337"/>
    </location>
</feature>
<proteinExistence type="predicted"/>
<evidence type="ECO:0000313" key="4">
    <source>
        <dbReference type="Proteomes" id="UP000830375"/>
    </source>
</evidence>
<dbReference type="InterPro" id="IPR052717">
    <property type="entry name" value="Vacuolar_transposase_reg"/>
</dbReference>
<dbReference type="Pfam" id="PF05699">
    <property type="entry name" value="Dimer_Tnp_hAT"/>
    <property type="match status" value="1"/>
</dbReference>
<dbReference type="InterPro" id="IPR012337">
    <property type="entry name" value="RNaseH-like_sf"/>
</dbReference>
<protein>
    <submittedName>
        <fullName evidence="3">E3 SUMO-protein ligase ZBED1</fullName>
    </submittedName>
</protein>
<keyword evidence="3" id="KW-0436">Ligase</keyword>
<feature type="region of interest" description="Disordered" evidence="1">
    <location>
        <begin position="1"/>
        <end position="28"/>
    </location>
</feature>